<accession>A0A1Y6B8B8</accession>
<sequence length="170" mass="18707">MTPLTEAIPVTGKTPVRSFTTRPLTRERAFLAYPLVRNALPETTLEVWTAFAEAFVGDGHSDPRRSILTVENESGVIIGLVAFHCLPDIVHGWVLMVSHLLAFELLDRRGVAEMIVQALEAEAGRLGCRAIHTCLPVVEGEQRPAWLVALLQSHGHHVESMSLCKRLAPT</sequence>
<evidence type="ECO:0000313" key="2">
    <source>
        <dbReference type="EMBL" id="SME93862.1"/>
    </source>
</evidence>
<name>A0A1Y6B8B8_9PROT</name>
<reference evidence="2 3" key="1">
    <citation type="submission" date="2017-04" db="EMBL/GenBank/DDBJ databases">
        <authorList>
            <person name="Afonso C.L."/>
            <person name="Miller P.J."/>
            <person name="Scott M.A."/>
            <person name="Spackman E."/>
            <person name="Goraichik I."/>
            <person name="Dimitrov K.M."/>
            <person name="Suarez D.L."/>
            <person name="Swayne D.E."/>
        </authorList>
    </citation>
    <scope>NUCLEOTIDE SEQUENCE [LARGE SCALE GENOMIC DNA]</scope>
    <source>
        <strain evidence="2 3">USBA 355</strain>
    </source>
</reference>
<dbReference type="EMBL" id="FWZX01000001">
    <property type="protein sequence ID" value="SME93862.1"/>
    <property type="molecule type" value="Genomic_DNA"/>
</dbReference>
<gene>
    <name evidence="2" type="ORF">SAMN05428998_101618</name>
</gene>
<keyword evidence="3" id="KW-1185">Reference proteome</keyword>
<feature type="domain" description="N-acetyltransferase" evidence="1">
    <location>
        <begin position="19"/>
        <end position="170"/>
    </location>
</feature>
<dbReference type="Pfam" id="PF00583">
    <property type="entry name" value="Acetyltransf_1"/>
    <property type="match status" value="1"/>
</dbReference>
<dbReference type="InterPro" id="IPR000182">
    <property type="entry name" value="GNAT_dom"/>
</dbReference>
<dbReference type="AlphaFoldDB" id="A0A1Y6B8B8"/>
<evidence type="ECO:0000313" key="3">
    <source>
        <dbReference type="Proteomes" id="UP000192917"/>
    </source>
</evidence>
<dbReference type="InterPro" id="IPR016181">
    <property type="entry name" value="Acyl_CoA_acyltransferase"/>
</dbReference>
<dbReference type="GO" id="GO:0016747">
    <property type="term" value="F:acyltransferase activity, transferring groups other than amino-acyl groups"/>
    <property type="evidence" value="ECO:0007669"/>
    <property type="project" value="InterPro"/>
</dbReference>
<dbReference type="Gene3D" id="3.40.630.30">
    <property type="match status" value="1"/>
</dbReference>
<dbReference type="STRING" id="560819.SAMN05428998_101618"/>
<organism evidence="2 3">
    <name type="scientific">Tistlia consotensis USBA 355</name>
    <dbReference type="NCBI Taxonomy" id="560819"/>
    <lineage>
        <taxon>Bacteria</taxon>
        <taxon>Pseudomonadati</taxon>
        <taxon>Pseudomonadota</taxon>
        <taxon>Alphaproteobacteria</taxon>
        <taxon>Rhodospirillales</taxon>
        <taxon>Rhodovibrionaceae</taxon>
        <taxon>Tistlia</taxon>
    </lineage>
</organism>
<evidence type="ECO:0000259" key="1">
    <source>
        <dbReference type="PROSITE" id="PS51186"/>
    </source>
</evidence>
<protein>
    <recommendedName>
        <fullName evidence="1">N-acetyltransferase domain-containing protein</fullName>
    </recommendedName>
</protein>
<proteinExistence type="predicted"/>
<dbReference type="Proteomes" id="UP000192917">
    <property type="component" value="Unassembled WGS sequence"/>
</dbReference>
<dbReference type="SUPFAM" id="SSF55729">
    <property type="entry name" value="Acyl-CoA N-acyltransferases (Nat)"/>
    <property type="match status" value="1"/>
</dbReference>
<dbReference type="PROSITE" id="PS51186">
    <property type="entry name" value="GNAT"/>
    <property type="match status" value="1"/>
</dbReference>